<evidence type="ECO:0000256" key="2">
    <source>
        <dbReference type="ARBA" id="ARBA00023315"/>
    </source>
</evidence>
<dbReference type="AlphaFoldDB" id="A0A9D1RFJ6"/>
<dbReference type="Gene3D" id="2.160.10.10">
    <property type="entry name" value="Hexapeptide repeat proteins"/>
    <property type="match status" value="1"/>
</dbReference>
<proteinExistence type="predicted"/>
<dbReference type="PANTHER" id="PTHR43584">
    <property type="entry name" value="NUCLEOTIDYL TRANSFERASE"/>
    <property type="match status" value="1"/>
</dbReference>
<dbReference type="SUPFAM" id="SSF51161">
    <property type="entry name" value="Trimeric LpxA-like enzymes"/>
    <property type="match status" value="1"/>
</dbReference>
<evidence type="ECO:0000313" key="4">
    <source>
        <dbReference type="Proteomes" id="UP000824267"/>
    </source>
</evidence>
<organism evidence="3 4">
    <name type="scientific">Candidatus Onthomorpha intestinigallinarum</name>
    <dbReference type="NCBI Taxonomy" id="2840880"/>
    <lineage>
        <taxon>Bacteria</taxon>
        <taxon>Pseudomonadati</taxon>
        <taxon>Bacteroidota</taxon>
        <taxon>Bacteroidia</taxon>
        <taxon>Bacteroidales</taxon>
        <taxon>Candidatus Onthomorpha</taxon>
    </lineage>
</organism>
<reference evidence="3" key="2">
    <citation type="submission" date="2021-04" db="EMBL/GenBank/DDBJ databases">
        <authorList>
            <person name="Gilroy R."/>
        </authorList>
    </citation>
    <scope>NUCLEOTIDE SEQUENCE</scope>
    <source>
        <strain evidence="3">Gambia16-930</strain>
    </source>
</reference>
<comment type="caution">
    <text evidence="3">The sequence shown here is derived from an EMBL/GenBank/DDBJ whole genome shotgun (WGS) entry which is preliminary data.</text>
</comment>
<dbReference type="Pfam" id="PF13562">
    <property type="entry name" value="NTP_transf_4"/>
    <property type="match status" value="1"/>
</dbReference>
<name>A0A9D1RFJ6_9BACT</name>
<protein>
    <submittedName>
        <fullName evidence="3">GlmU family protein</fullName>
    </submittedName>
</protein>
<dbReference type="InterPro" id="IPR050065">
    <property type="entry name" value="GlmU-like"/>
</dbReference>
<evidence type="ECO:0000313" key="3">
    <source>
        <dbReference type="EMBL" id="HIW86959.1"/>
    </source>
</evidence>
<dbReference type="NCBIfam" id="TIGR03991">
    <property type="entry name" value="alt_bact_glmU"/>
    <property type="match status" value="1"/>
</dbReference>
<dbReference type="InterPro" id="IPR023917">
    <property type="entry name" value="Bifunctiontional_GlmU_bac-type"/>
</dbReference>
<dbReference type="GO" id="GO:0016779">
    <property type="term" value="F:nucleotidyltransferase activity"/>
    <property type="evidence" value="ECO:0007669"/>
    <property type="project" value="UniProtKB-ARBA"/>
</dbReference>
<accession>A0A9D1RFJ6</accession>
<dbReference type="InterPro" id="IPR011004">
    <property type="entry name" value="Trimer_LpxA-like_sf"/>
</dbReference>
<reference evidence="3" key="1">
    <citation type="journal article" date="2021" name="PeerJ">
        <title>Extensive microbial diversity within the chicken gut microbiome revealed by metagenomics and culture.</title>
        <authorList>
            <person name="Gilroy R."/>
            <person name="Ravi A."/>
            <person name="Getino M."/>
            <person name="Pursley I."/>
            <person name="Horton D.L."/>
            <person name="Alikhan N.F."/>
            <person name="Baker D."/>
            <person name="Gharbi K."/>
            <person name="Hall N."/>
            <person name="Watson M."/>
            <person name="Adriaenssens E.M."/>
            <person name="Foster-Nyarko E."/>
            <person name="Jarju S."/>
            <person name="Secka A."/>
            <person name="Antonio M."/>
            <person name="Oren A."/>
            <person name="Chaudhuri R.R."/>
            <person name="La Ragione R."/>
            <person name="Hildebrand F."/>
            <person name="Pallen M.J."/>
        </authorList>
    </citation>
    <scope>NUCLEOTIDE SEQUENCE</scope>
    <source>
        <strain evidence="3">Gambia16-930</strain>
    </source>
</reference>
<sequence>MNYILFDDETRESLKPLTYIRPVCDIRVGILTIREKWEKYLGEKTSTITEDYLSVKYPTEESEAMMLINGSICPTESLVKQVKALKTGQTLMSEENVIIAMYKTKEEFLAEEDNSETIESKEEFIRIVNPWDIFVMNDRAIREDFALITKGRKSAKLSDTNKVLGAENVFVEEGAVVECATLNAKEGPIYIGKDAEIMENSVVRGPFAMCGHAVLKLSAKIYGATTLGPYAKVGGELANVVIFGYSNKAHDGFIGNSVIAEWCNIGADTNASNLKNTYEEVRLWSIEKGTFVPTGQTFCGTIMGDHSKCGINTMFNTGTVVGVSANIYGHGYQRNYLPSFVWGGNSGLKTFEPEKAIEVAERMYERRGMKMSDDDKRILLYVYRSTLKNKKLR</sequence>
<dbReference type="GO" id="GO:0016746">
    <property type="term" value="F:acyltransferase activity"/>
    <property type="evidence" value="ECO:0007669"/>
    <property type="project" value="UniProtKB-KW"/>
</dbReference>
<keyword evidence="2" id="KW-0012">Acyltransferase</keyword>
<dbReference type="PANTHER" id="PTHR43584:SF8">
    <property type="entry name" value="N-ACETYLMURAMATE ALPHA-1-PHOSPHATE URIDYLYLTRANSFERASE"/>
    <property type="match status" value="1"/>
</dbReference>
<evidence type="ECO:0000256" key="1">
    <source>
        <dbReference type="ARBA" id="ARBA00022679"/>
    </source>
</evidence>
<gene>
    <name evidence="3" type="ORF">IAC47_01605</name>
</gene>
<keyword evidence="1" id="KW-0808">Transferase</keyword>
<dbReference type="Proteomes" id="UP000824267">
    <property type="component" value="Unassembled WGS sequence"/>
</dbReference>
<dbReference type="EMBL" id="DXGG01000058">
    <property type="protein sequence ID" value="HIW86959.1"/>
    <property type="molecule type" value="Genomic_DNA"/>
</dbReference>